<dbReference type="GO" id="GO:0003847">
    <property type="term" value="F:1-alkyl-2-acetylglycerophosphocholine esterase activity"/>
    <property type="evidence" value="ECO:0007669"/>
    <property type="project" value="TreeGrafter"/>
</dbReference>
<sequence length="348" mass="37455">MKLQIMLCAVAISALATTHMAHADNLAGVRQILVPSKERGTDLDVTVWYPAQAGGEKVLLGDTPLFMGTAGMRDAPPLEGKFPLILLSHGTGIAGNAQATSWIAAPLAQKGYIVAAPNHPGNQSGNKSASETMKLWLRPSDFTATLDALKTGTVFQNRIDWKNVGALGLSMGGYTALAVAGARIDQQRLTAYCDTDLNNHSLCEWLRLSRVDLHKMDLQPASLNYQDTRIRSAVAIDPAMSDTLNTASIAGITIPVDLVNLGRKGEIPFTAQASWMAEIIPDVRYANIEDANHFSMFAECKADASDKLKAQDIAEALCDDDGGRSRSAIHAQLIEMIGKVFNRTLKAR</sequence>
<accession>A0A839EC63</accession>
<evidence type="ECO:0000256" key="4">
    <source>
        <dbReference type="SAM" id="SignalP"/>
    </source>
</evidence>
<gene>
    <name evidence="6" type="ORF">FHW16_000224</name>
</gene>
<evidence type="ECO:0000256" key="1">
    <source>
        <dbReference type="ARBA" id="ARBA00022801"/>
    </source>
</evidence>
<feature type="chain" id="PRO_5032444292" evidence="4">
    <location>
        <begin position="24"/>
        <end position="348"/>
    </location>
</feature>
<dbReference type="InterPro" id="IPR029058">
    <property type="entry name" value="AB_hydrolase_fold"/>
</dbReference>
<evidence type="ECO:0000313" key="6">
    <source>
        <dbReference type="EMBL" id="MBA8876542.1"/>
    </source>
</evidence>
<keyword evidence="4" id="KW-0732">Signal</keyword>
<dbReference type="SUPFAM" id="SSF53474">
    <property type="entry name" value="alpha/beta-Hydrolases"/>
    <property type="match status" value="1"/>
</dbReference>
<dbReference type="EMBL" id="JACGXN010000001">
    <property type="protein sequence ID" value="MBA8876542.1"/>
    <property type="molecule type" value="Genomic_DNA"/>
</dbReference>
<proteinExistence type="predicted"/>
<comment type="caution">
    <text evidence="6">The sequence shown here is derived from an EMBL/GenBank/DDBJ whole genome shotgun (WGS) entry which is preliminary data.</text>
</comment>
<keyword evidence="2" id="KW-0442">Lipid degradation</keyword>
<feature type="signal peptide" evidence="4">
    <location>
        <begin position="1"/>
        <end position="23"/>
    </location>
</feature>
<organism evidence="6 7">
    <name type="scientific">Phyllobacterium myrsinacearum</name>
    <dbReference type="NCBI Taxonomy" id="28101"/>
    <lineage>
        <taxon>Bacteria</taxon>
        <taxon>Pseudomonadati</taxon>
        <taxon>Pseudomonadota</taxon>
        <taxon>Alphaproteobacteria</taxon>
        <taxon>Hyphomicrobiales</taxon>
        <taxon>Phyllobacteriaceae</taxon>
        <taxon>Phyllobacterium</taxon>
    </lineage>
</organism>
<dbReference type="PIRSF" id="PIRSF031982">
    <property type="entry name" value="UCP031982_abhydr"/>
    <property type="match status" value="1"/>
</dbReference>
<reference evidence="6 7" key="1">
    <citation type="submission" date="2020-07" db="EMBL/GenBank/DDBJ databases">
        <title>Genomic Encyclopedia of Type Strains, Phase IV (KMG-V): Genome sequencing to study the core and pangenomes of soil and plant-associated prokaryotes.</title>
        <authorList>
            <person name="Whitman W."/>
        </authorList>
    </citation>
    <scope>NUCLEOTIDE SEQUENCE [LARGE SCALE GENOMIC DNA]</scope>
    <source>
        <strain evidence="6 7">AN3</strain>
    </source>
</reference>
<keyword evidence="7" id="KW-1185">Reference proteome</keyword>
<dbReference type="AlphaFoldDB" id="A0A839EC63"/>
<feature type="domain" description="AB hydrolase-1" evidence="5">
    <location>
        <begin position="83"/>
        <end position="182"/>
    </location>
</feature>
<evidence type="ECO:0000313" key="7">
    <source>
        <dbReference type="Proteomes" id="UP000549052"/>
    </source>
</evidence>
<protein>
    <submittedName>
        <fullName evidence="6">Putative dienelactone hydrolase</fullName>
    </submittedName>
</protein>
<dbReference type="Gene3D" id="3.40.50.1820">
    <property type="entry name" value="alpha/beta hydrolase"/>
    <property type="match status" value="1"/>
</dbReference>
<dbReference type="PANTHER" id="PTHR10272">
    <property type="entry name" value="PLATELET-ACTIVATING FACTOR ACETYLHYDROLASE"/>
    <property type="match status" value="1"/>
</dbReference>
<dbReference type="InterPro" id="IPR016986">
    <property type="entry name" value="UCP031982_abhydr"/>
</dbReference>
<keyword evidence="1 6" id="KW-0378">Hydrolase</keyword>
<dbReference type="RefSeq" id="WP_182547332.1">
    <property type="nucleotide sequence ID" value="NZ_JACGXN010000001.1"/>
</dbReference>
<dbReference type="PANTHER" id="PTHR10272:SF0">
    <property type="entry name" value="PLATELET-ACTIVATING FACTOR ACETYLHYDROLASE"/>
    <property type="match status" value="1"/>
</dbReference>
<evidence type="ECO:0000256" key="3">
    <source>
        <dbReference type="ARBA" id="ARBA00023098"/>
    </source>
</evidence>
<dbReference type="Pfam" id="PF00561">
    <property type="entry name" value="Abhydrolase_1"/>
    <property type="match status" value="1"/>
</dbReference>
<evidence type="ECO:0000259" key="5">
    <source>
        <dbReference type="Pfam" id="PF00561"/>
    </source>
</evidence>
<dbReference type="GO" id="GO:0016042">
    <property type="term" value="P:lipid catabolic process"/>
    <property type="evidence" value="ECO:0007669"/>
    <property type="project" value="UniProtKB-KW"/>
</dbReference>
<evidence type="ECO:0000256" key="2">
    <source>
        <dbReference type="ARBA" id="ARBA00022963"/>
    </source>
</evidence>
<name>A0A839EC63_9HYPH</name>
<dbReference type="Proteomes" id="UP000549052">
    <property type="component" value="Unassembled WGS sequence"/>
</dbReference>
<keyword evidence="3" id="KW-0443">Lipid metabolism</keyword>
<dbReference type="InterPro" id="IPR000073">
    <property type="entry name" value="AB_hydrolase_1"/>
</dbReference>